<dbReference type="InterPro" id="IPR008920">
    <property type="entry name" value="TF_FadR/GntR_C"/>
</dbReference>
<dbReference type="AlphaFoldDB" id="C6LKQ3"/>
<evidence type="ECO:0000256" key="3">
    <source>
        <dbReference type="ARBA" id="ARBA00023163"/>
    </source>
</evidence>
<reference evidence="5" key="1">
    <citation type="submission" date="2009-07" db="EMBL/GenBank/DDBJ databases">
        <authorList>
            <person name="Weinstock G."/>
            <person name="Sodergren E."/>
            <person name="Clifton S."/>
            <person name="Fulton L."/>
            <person name="Fulton B."/>
            <person name="Courtney L."/>
            <person name="Fronick C."/>
            <person name="Harrison M."/>
            <person name="Strong C."/>
            <person name="Farmer C."/>
            <person name="Delahaunty K."/>
            <person name="Markovic C."/>
            <person name="Hall O."/>
            <person name="Minx P."/>
            <person name="Tomlinson C."/>
            <person name="Mitreva M."/>
            <person name="Nelson J."/>
            <person name="Hou S."/>
            <person name="Wollam A."/>
            <person name="Pepin K.H."/>
            <person name="Johnson M."/>
            <person name="Bhonagiri V."/>
            <person name="Nash W.E."/>
            <person name="Warren W."/>
            <person name="Chinwalla A."/>
            <person name="Mardis E.R."/>
            <person name="Wilson R.K."/>
        </authorList>
    </citation>
    <scope>NUCLEOTIDE SEQUENCE [LARGE SCALE GENOMIC DNA]</scope>
    <source>
        <strain evidence="5">DSM 14469</strain>
    </source>
</reference>
<sequence>MSKEPLKHQAYQIIKDNIVNCVYAPGTVINEERIREEVAASRTPIRDALSRLEQEGLVKILPKKGIEISKITVREINMVYETRNLLEPYVVKNYGNRIPLETYMHYYRLYSDYLDGKMPEYSYSGMDESFHQLFIDACENSYFINLYSTIGNQIRRTRILSGQTSADRLHETIREHIAIVEAALKNDWKDAAGAMQLHLSKSKTVMFDYILKQTEGRG</sequence>
<dbReference type="CDD" id="cd07377">
    <property type="entry name" value="WHTH_GntR"/>
    <property type="match status" value="1"/>
</dbReference>
<dbReference type="eggNOG" id="COG1802">
    <property type="taxonomic scope" value="Bacteria"/>
</dbReference>
<name>C6LKQ3_9FIRM</name>
<keyword evidence="1" id="KW-0805">Transcription regulation</keyword>
<protein>
    <submittedName>
        <fullName evidence="5">Transcriptional regulator, GntR family</fullName>
    </submittedName>
</protein>
<dbReference type="PANTHER" id="PTHR43537:SF24">
    <property type="entry name" value="GLUCONATE OPERON TRANSCRIPTIONAL REPRESSOR"/>
    <property type="match status" value="1"/>
</dbReference>
<dbReference type="InterPro" id="IPR036388">
    <property type="entry name" value="WH-like_DNA-bd_sf"/>
</dbReference>
<dbReference type="SUPFAM" id="SSF46785">
    <property type="entry name" value="Winged helix' DNA-binding domain"/>
    <property type="match status" value="1"/>
</dbReference>
<dbReference type="OrthoDB" id="368823at2"/>
<dbReference type="Gene3D" id="1.20.120.530">
    <property type="entry name" value="GntR ligand-binding domain-like"/>
    <property type="match status" value="1"/>
</dbReference>
<keyword evidence="3" id="KW-0804">Transcription</keyword>
<dbReference type="InterPro" id="IPR000524">
    <property type="entry name" value="Tscrpt_reg_HTH_GntR"/>
</dbReference>
<keyword evidence="6" id="KW-1185">Reference proteome</keyword>
<dbReference type="PROSITE" id="PS50949">
    <property type="entry name" value="HTH_GNTR"/>
    <property type="match status" value="1"/>
</dbReference>
<organism evidence="5 6">
    <name type="scientific">Marvinbryantia formatexigens DSM 14469</name>
    <dbReference type="NCBI Taxonomy" id="478749"/>
    <lineage>
        <taxon>Bacteria</taxon>
        <taxon>Bacillati</taxon>
        <taxon>Bacillota</taxon>
        <taxon>Clostridia</taxon>
        <taxon>Lachnospirales</taxon>
        <taxon>Lachnospiraceae</taxon>
        <taxon>Marvinbryantia</taxon>
    </lineage>
</organism>
<dbReference type="GO" id="GO:0003700">
    <property type="term" value="F:DNA-binding transcription factor activity"/>
    <property type="evidence" value="ECO:0007669"/>
    <property type="project" value="InterPro"/>
</dbReference>
<dbReference type="STRING" id="168384.SAMN05660368_03086"/>
<feature type="domain" description="HTH gntR-type" evidence="4">
    <location>
        <begin position="4"/>
        <end position="71"/>
    </location>
</feature>
<dbReference type="GO" id="GO:0003677">
    <property type="term" value="F:DNA binding"/>
    <property type="evidence" value="ECO:0007669"/>
    <property type="project" value="UniProtKB-KW"/>
</dbReference>
<dbReference type="EMBL" id="ACCL02000025">
    <property type="protein sequence ID" value="EET58790.1"/>
    <property type="molecule type" value="Genomic_DNA"/>
</dbReference>
<evidence type="ECO:0000313" key="5">
    <source>
        <dbReference type="EMBL" id="EET58790.1"/>
    </source>
</evidence>
<evidence type="ECO:0000256" key="1">
    <source>
        <dbReference type="ARBA" id="ARBA00023015"/>
    </source>
</evidence>
<accession>C6LKQ3</accession>
<dbReference type="Pfam" id="PF07729">
    <property type="entry name" value="FCD"/>
    <property type="match status" value="1"/>
</dbReference>
<evidence type="ECO:0000256" key="2">
    <source>
        <dbReference type="ARBA" id="ARBA00023125"/>
    </source>
</evidence>
<dbReference type="SUPFAM" id="SSF48008">
    <property type="entry name" value="GntR ligand-binding domain-like"/>
    <property type="match status" value="1"/>
</dbReference>
<dbReference type="RefSeq" id="WP_006864002.1">
    <property type="nucleotide sequence ID" value="NZ_ACCL02000025.1"/>
</dbReference>
<dbReference type="SMART" id="SM00345">
    <property type="entry name" value="HTH_GNTR"/>
    <property type="match status" value="1"/>
</dbReference>
<dbReference type="Proteomes" id="UP000005561">
    <property type="component" value="Unassembled WGS sequence"/>
</dbReference>
<gene>
    <name evidence="5" type="ORF">BRYFOR_09250</name>
</gene>
<evidence type="ECO:0000259" key="4">
    <source>
        <dbReference type="PROSITE" id="PS50949"/>
    </source>
</evidence>
<dbReference type="Pfam" id="PF00392">
    <property type="entry name" value="GntR"/>
    <property type="match status" value="1"/>
</dbReference>
<proteinExistence type="predicted"/>
<keyword evidence="2" id="KW-0238">DNA-binding</keyword>
<dbReference type="InterPro" id="IPR011711">
    <property type="entry name" value="GntR_C"/>
</dbReference>
<evidence type="ECO:0000313" key="6">
    <source>
        <dbReference type="Proteomes" id="UP000005561"/>
    </source>
</evidence>
<dbReference type="PANTHER" id="PTHR43537">
    <property type="entry name" value="TRANSCRIPTIONAL REGULATOR, GNTR FAMILY"/>
    <property type="match status" value="1"/>
</dbReference>
<dbReference type="InterPro" id="IPR036390">
    <property type="entry name" value="WH_DNA-bd_sf"/>
</dbReference>
<comment type="caution">
    <text evidence="5">The sequence shown here is derived from an EMBL/GenBank/DDBJ whole genome shotgun (WGS) entry which is preliminary data.</text>
</comment>
<dbReference type="Gene3D" id="1.10.10.10">
    <property type="entry name" value="Winged helix-like DNA-binding domain superfamily/Winged helix DNA-binding domain"/>
    <property type="match status" value="1"/>
</dbReference>